<dbReference type="CDD" id="cd06223">
    <property type="entry name" value="PRTases_typeI"/>
    <property type="match status" value="1"/>
</dbReference>
<gene>
    <name evidence="3" type="primary">gntX</name>
    <name evidence="3" type="ORF">ABU178_17105</name>
</gene>
<name>A0ABW7Q1K8_9GAMM</name>
<dbReference type="PANTHER" id="PTHR47505:SF1">
    <property type="entry name" value="DNA UTILIZATION PROTEIN YHGH"/>
    <property type="match status" value="1"/>
</dbReference>
<proteinExistence type="inferred from homology"/>
<dbReference type="Gene3D" id="3.40.50.2020">
    <property type="match status" value="1"/>
</dbReference>
<dbReference type="NCBIfam" id="NF008616">
    <property type="entry name" value="PRK11595.1"/>
    <property type="match status" value="1"/>
</dbReference>
<dbReference type="InterPro" id="IPR000836">
    <property type="entry name" value="PRTase_dom"/>
</dbReference>
<accession>A0ABW7Q1K8</accession>
<organism evidence="3 4">
    <name type="scientific">Pantoea osteomyelitidis</name>
    <dbReference type="NCBI Taxonomy" id="3230026"/>
    <lineage>
        <taxon>Bacteria</taxon>
        <taxon>Pseudomonadati</taxon>
        <taxon>Pseudomonadota</taxon>
        <taxon>Gammaproteobacteria</taxon>
        <taxon>Enterobacterales</taxon>
        <taxon>Erwiniaceae</taxon>
        <taxon>Pantoea</taxon>
    </lineage>
</organism>
<evidence type="ECO:0000259" key="2">
    <source>
        <dbReference type="Pfam" id="PF00156"/>
    </source>
</evidence>
<dbReference type="InterPro" id="IPR051910">
    <property type="entry name" value="ComF/GntX_DNA_util-trans"/>
</dbReference>
<protein>
    <submittedName>
        <fullName evidence="3">DNA utilization protein GntX</fullName>
    </submittedName>
</protein>
<evidence type="ECO:0000313" key="4">
    <source>
        <dbReference type="Proteomes" id="UP001611251"/>
    </source>
</evidence>
<evidence type="ECO:0000313" key="3">
    <source>
        <dbReference type="EMBL" id="MFH8135875.1"/>
    </source>
</evidence>
<comment type="similarity">
    <text evidence="1">Belongs to the ComF/GntX family.</text>
</comment>
<keyword evidence="4" id="KW-1185">Reference proteome</keyword>
<evidence type="ECO:0000256" key="1">
    <source>
        <dbReference type="ARBA" id="ARBA00008007"/>
    </source>
</evidence>
<dbReference type="PANTHER" id="PTHR47505">
    <property type="entry name" value="DNA UTILIZATION PROTEIN YHGH"/>
    <property type="match status" value="1"/>
</dbReference>
<dbReference type="Pfam" id="PF00156">
    <property type="entry name" value="Pribosyltran"/>
    <property type="match status" value="1"/>
</dbReference>
<feature type="domain" description="Phosphoribosyltransferase" evidence="2">
    <location>
        <begin position="134"/>
        <end position="225"/>
    </location>
</feature>
<dbReference type="InterPro" id="IPR029057">
    <property type="entry name" value="PRTase-like"/>
</dbReference>
<dbReference type="EMBL" id="JBGFSN010000008">
    <property type="protein sequence ID" value="MFH8135875.1"/>
    <property type="molecule type" value="Genomic_DNA"/>
</dbReference>
<comment type="caution">
    <text evidence="3">The sequence shown here is derived from an EMBL/GenBank/DDBJ whole genome shotgun (WGS) entry which is preliminary data.</text>
</comment>
<dbReference type="SUPFAM" id="SSF53271">
    <property type="entry name" value="PRTase-like"/>
    <property type="match status" value="1"/>
</dbReference>
<dbReference type="Proteomes" id="UP001611251">
    <property type="component" value="Unassembled WGS sequence"/>
</dbReference>
<reference evidence="3 4" key="1">
    <citation type="submission" date="2024-08" db="EMBL/GenBank/DDBJ databases">
        <title>Pantoea ronii - a newly identified human opportunistic pathogen.</title>
        <authorList>
            <person name="Keidar-Friedman D."/>
            <person name="Sorek N."/>
            <person name="Leshin-Carmel D."/>
            <person name="Tsur A."/>
            <person name="Amsalem M."/>
            <person name="Tolkach D."/>
            <person name="Brosh-Nissimov T."/>
        </authorList>
    </citation>
    <scope>NUCLEOTIDE SEQUENCE [LARGE SCALE GENOMIC DNA]</scope>
    <source>
        <strain evidence="3 4">AA23256</strain>
    </source>
</reference>
<sequence>MLPMPGVCWLCHLPLRLPLHGICSVCLRQLPALPILCPRCALPSQHPYLPCGRCLRRSPPWQTLICVSDYVPPLSQLIQRMKFSGATALRVMLARLLLLSWLEARRTRAVPHPDLLLCVPLHKKRLWQRGYNQSALLARPLAHWLTCEFQPHGLRRYRHGVPQHRLSAPERRRNMQAAFRLETAVQGRHIALIDDVVTTGSTVAEITRTLLAQGAASVQIWCLCRTL</sequence>
<dbReference type="RefSeq" id="WP_397217118.1">
    <property type="nucleotide sequence ID" value="NZ_JBGFSN010000008.1"/>
</dbReference>